<dbReference type="RefSeq" id="WP_133231620.1">
    <property type="nucleotide sequence ID" value="NZ_SOZE01000012.1"/>
</dbReference>
<keyword evidence="2" id="KW-1185">Reference proteome</keyword>
<reference evidence="1 2" key="1">
    <citation type="journal article" date="2017" name="Int. J. Syst. Evol. Microbiol.">
        <title>Mucilaginibacterpsychrotolerans sp. nov., isolated from peatlands.</title>
        <authorList>
            <person name="Deng Y."/>
            <person name="Shen L."/>
            <person name="Xu B."/>
            <person name="Liu Y."/>
            <person name="Gu Z."/>
            <person name="Liu H."/>
            <person name="Zhou Y."/>
        </authorList>
    </citation>
    <scope>NUCLEOTIDE SEQUENCE [LARGE SCALE GENOMIC DNA]</scope>
    <source>
        <strain evidence="1 2">NH7-4</strain>
    </source>
</reference>
<accession>A0A4Y8SEJ2</accession>
<evidence type="ECO:0000313" key="2">
    <source>
        <dbReference type="Proteomes" id="UP000297540"/>
    </source>
</evidence>
<sequence length="173" mass="20939">MRTEVFMVCPPWDHYRAYKRSAMWLMDNIPRKMMNAKVAFAFIADCLFNMSAPEHVVFIWVPNKFTEECRDYMKRLDYQYHQYYVWLRPKWKLGTTKQVAEYLMVYYKGKEPPKIEFADAFAQPFTGKVKSRDQKPDEAYAMIEARFPYADKLQVYGFTRRHGWDVCHRNLKK</sequence>
<proteinExistence type="predicted"/>
<dbReference type="InterPro" id="IPR007757">
    <property type="entry name" value="MT-A70-like"/>
</dbReference>
<name>A0A4Y8SEJ2_9SPHI</name>
<dbReference type="EMBL" id="SOZE01000012">
    <property type="protein sequence ID" value="TFF37045.1"/>
    <property type="molecule type" value="Genomic_DNA"/>
</dbReference>
<gene>
    <name evidence="1" type="ORF">E2R66_13235</name>
</gene>
<dbReference type="OrthoDB" id="793937at2"/>
<dbReference type="InterPro" id="IPR029063">
    <property type="entry name" value="SAM-dependent_MTases_sf"/>
</dbReference>
<dbReference type="AlphaFoldDB" id="A0A4Y8SEJ2"/>
<dbReference type="Proteomes" id="UP000297540">
    <property type="component" value="Unassembled WGS sequence"/>
</dbReference>
<comment type="caution">
    <text evidence="1">The sequence shown here is derived from an EMBL/GenBank/DDBJ whole genome shotgun (WGS) entry which is preliminary data.</text>
</comment>
<evidence type="ECO:0000313" key="1">
    <source>
        <dbReference type="EMBL" id="TFF37045.1"/>
    </source>
</evidence>
<dbReference type="Pfam" id="PF05063">
    <property type="entry name" value="MT-A70"/>
    <property type="match status" value="1"/>
</dbReference>
<organism evidence="1 2">
    <name type="scientific">Mucilaginibacter psychrotolerans</name>
    <dbReference type="NCBI Taxonomy" id="1524096"/>
    <lineage>
        <taxon>Bacteria</taxon>
        <taxon>Pseudomonadati</taxon>
        <taxon>Bacteroidota</taxon>
        <taxon>Sphingobacteriia</taxon>
        <taxon>Sphingobacteriales</taxon>
        <taxon>Sphingobacteriaceae</taxon>
        <taxon>Mucilaginibacter</taxon>
    </lineage>
</organism>
<protein>
    <recommendedName>
        <fullName evidence="3">Adenine methyltransferase</fullName>
    </recommendedName>
</protein>
<dbReference type="SUPFAM" id="SSF53335">
    <property type="entry name" value="S-adenosyl-L-methionine-dependent methyltransferases"/>
    <property type="match status" value="1"/>
</dbReference>
<evidence type="ECO:0008006" key="3">
    <source>
        <dbReference type="Google" id="ProtNLM"/>
    </source>
</evidence>